<dbReference type="InterPro" id="IPR011990">
    <property type="entry name" value="TPR-like_helical_dom_sf"/>
</dbReference>
<comment type="similarity">
    <text evidence="2">Belongs to the SusD family.</text>
</comment>
<evidence type="ECO:0000256" key="5">
    <source>
        <dbReference type="ARBA" id="ARBA00023237"/>
    </source>
</evidence>
<dbReference type="InterPro" id="IPR012944">
    <property type="entry name" value="SusD_RagB_dom"/>
</dbReference>
<gene>
    <name evidence="9" type="ORF">SAMN05216283_111123</name>
</gene>
<evidence type="ECO:0000256" key="3">
    <source>
        <dbReference type="ARBA" id="ARBA00022729"/>
    </source>
</evidence>
<feature type="chain" id="PRO_5011555041" evidence="6">
    <location>
        <begin position="23"/>
        <end position="513"/>
    </location>
</feature>
<dbReference type="Proteomes" id="UP000198964">
    <property type="component" value="Unassembled WGS sequence"/>
</dbReference>
<keyword evidence="4" id="KW-0472">Membrane</keyword>
<feature type="domain" description="SusD-like N-terminal" evidence="8">
    <location>
        <begin position="93"/>
        <end position="203"/>
    </location>
</feature>
<evidence type="ECO:0000256" key="6">
    <source>
        <dbReference type="SAM" id="SignalP"/>
    </source>
</evidence>
<evidence type="ECO:0000259" key="7">
    <source>
        <dbReference type="Pfam" id="PF07980"/>
    </source>
</evidence>
<evidence type="ECO:0000313" key="10">
    <source>
        <dbReference type="Proteomes" id="UP000198964"/>
    </source>
</evidence>
<keyword evidence="5" id="KW-0998">Cell outer membrane</keyword>
<dbReference type="AlphaFoldDB" id="A0A1I2KDB8"/>
<keyword evidence="3 6" id="KW-0732">Signal</keyword>
<feature type="domain" description="RagB/SusD" evidence="7">
    <location>
        <begin position="303"/>
        <end position="479"/>
    </location>
</feature>
<evidence type="ECO:0000313" key="9">
    <source>
        <dbReference type="EMBL" id="SFF64358.1"/>
    </source>
</evidence>
<sequence>MKFKKYSIKLVVLGAVLFGASACHDLLDEPAENKSFTGETDYTNSEDMIKPLIGAYAEFYQRGWEDFPLISVRGDDVNAGGLGDQQDFAETDKFKYNKDYWMYNSTWQNFYADIFDAHSAIEQIDLYKEYAANKSTADQYQAEVKVLRGWLLFQVSRVWGDVFITTSSDPSDLLVAELSPKAEVMQHISDQMDEAIANLPAKHPNERTDIPGGVTKYTALAIKALANLELNNFQKVADATSQIISSGKFSLEEDYYNLFKIPGKLSDENLLEIQTSDFGQGTGDLVYYEFAALGPQGWSPKVKDADSGWGFYEPSLKWIKFMLDRGEETRLETSVLFTNRGIAEIKKDPNYATLPAWISNTTPSGDVINDFSRAMFSSGKHYLPSDQLTPGRKKYGANKNMIVIRYAEILLMHAEALTEGASSSAMTADAAVNAVRDRAGLSPISGVTLEQVMDEKFAELGMEWGTRYYDMLRQGNATALSYEGRTFSNDKAYLPYPQNQVDLLPPLAAAANN</sequence>
<dbReference type="EMBL" id="FONW01000011">
    <property type="protein sequence ID" value="SFF64358.1"/>
    <property type="molecule type" value="Genomic_DNA"/>
</dbReference>
<dbReference type="Pfam" id="PF07980">
    <property type="entry name" value="SusD_RagB"/>
    <property type="match status" value="1"/>
</dbReference>
<evidence type="ECO:0000256" key="1">
    <source>
        <dbReference type="ARBA" id="ARBA00004442"/>
    </source>
</evidence>
<dbReference type="Pfam" id="PF14322">
    <property type="entry name" value="SusD-like_3"/>
    <property type="match status" value="1"/>
</dbReference>
<evidence type="ECO:0000259" key="8">
    <source>
        <dbReference type="Pfam" id="PF14322"/>
    </source>
</evidence>
<dbReference type="GO" id="GO:0009279">
    <property type="term" value="C:cell outer membrane"/>
    <property type="evidence" value="ECO:0007669"/>
    <property type="project" value="UniProtKB-SubCell"/>
</dbReference>
<reference evidence="9 10" key="1">
    <citation type="submission" date="2016-10" db="EMBL/GenBank/DDBJ databases">
        <authorList>
            <person name="de Groot N.N."/>
        </authorList>
    </citation>
    <scope>NUCLEOTIDE SEQUENCE [LARGE SCALE GENOMIC DNA]</scope>
    <source>
        <strain evidence="9 10">CGMCC 1.9156</strain>
    </source>
</reference>
<dbReference type="InterPro" id="IPR033985">
    <property type="entry name" value="SusD-like_N"/>
</dbReference>
<evidence type="ECO:0000256" key="4">
    <source>
        <dbReference type="ARBA" id="ARBA00023136"/>
    </source>
</evidence>
<organism evidence="9 10">
    <name type="scientific">Sunxiuqinia elliptica</name>
    <dbReference type="NCBI Taxonomy" id="655355"/>
    <lineage>
        <taxon>Bacteria</taxon>
        <taxon>Pseudomonadati</taxon>
        <taxon>Bacteroidota</taxon>
        <taxon>Bacteroidia</taxon>
        <taxon>Marinilabiliales</taxon>
        <taxon>Prolixibacteraceae</taxon>
        <taxon>Sunxiuqinia</taxon>
    </lineage>
</organism>
<dbReference type="PROSITE" id="PS51257">
    <property type="entry name" value="PROKAR_LIPOPROTEIN"/>
    <property type="match status" value="1"/>
</dbReference>
<comment type="subcellular location">
    <subcellularLocation>
        <location evidence="1">Cell outer membrane</location>
    </subcellularLocation>
</comment>
<dbReference type="Gene3D" id="1.25.40.390">
    <property type="match status" value="1"/>
</dbReference>
<dbReference type="STRING" id="655355.SAMN05216283_111123"/>
<dbReference type="RefSeq" id="WP_093921126.1">
    <property type="nucleotide sequence ID" value="NZ_FONW01000011.1"/>
</dbReference>
<protein>
    <submittedName>
        <fullName evidence="9">Starch-binding associating with outer membrane</fullName>
    </submittedName>
</protein>
<keyword evidence="10" id="KW-1185">Reference proteome</keyword>
<evidence type="ECO:0000256" key="2">
    <source>
        <dbReference type="ARBA" id="ARBA00006275"/>
    </source>
</evidence>
<feature type="signal peptide" evidence="6">
    <location>
        <begin position="1"/>
        <end position="22"/>
    </location>
</feature>
<dbReference type="SUPFAM" id="SSF48452">
    <property type="entry name" value="TPR-like"/>
    <property type="match status" value="1"/>
</dbReference>
<proteinExistence type="inferred from homology"/>
<name>A0A1I2KDB8_9BACT</name>
<accession>A0A1I2KDB8</accession>